<feature type="transmembrane region" description="Helical" evidence="8">
    <location>
        <begin position="142"/>
        <end position="165"/>
    </location>
</feature>
<accession>A0A1H6TUJ8</accession>
<dbReference type="GO" id="GO:0005886">
    <property type="term" value="C:plasma membrane"/>
    <property type="evidence" value="ECO:0007669"/>
    <property type="project" value="UniProtKB-SubCell"/>
</dbReference>
<evidence type="ECO:0000256" key="1">
    <source>
        <dbReference type="ARBA" id="ARBA00004651"/>
    </source>
</evidence>
<evidence type="ECO:0000256" key="2">
    <source>
        <dbReference type="ARBA" id="ARBA00005658"/>
    </source>
</evidence>
<dbReference type="EMBL" id="FNZH01000001">
    <property type="protein sequence ID" value="SEI81874.1"/>
    <property type="molecule type" value="Genomic_DNA"/>
</dbReference>
<comment type="subcellular location">
    <subcellularLocation>
        <location evidence="1">Cell membrane</location>
        <topology evidence="1">Multi-pass membrane protein</topology>
    </subcellularLocation>
</comment>
<evidence type="ECO:0000256" key="5">
    <source>
        <dbReference type="ARBA" id="ARBA00022692"/>
    </source>
</evidence>
<organism evidence="9 10">
    <name type="scientific">Cyclobacterium xiamenense</name>
    <dbReference type="NCBI Taxonomy" id="1297121"/>
    <lineage>
        <taxon>Bacteria</taxon>
        <taxon>Pseudomonadati</taxon>
        <taxon>Bacteroidota</taxon>
        <taxon>Cytophagia</taxon>
        <taxon>Cytophagales</taxon>
        <taxon>Cyclobacteriaceae</taxon>
        <taxon>Cyclobacterium</taxon>
    </lineage>
</organism>
<feature type="transmembrane region" description="Helical" evidence="8">
    <location>
        <begin position="90"/>
        <end position="112"/>
    </location>
</feature>
<sequence>MYIVGHELIQEPVSAYRQPTFLYSLLASLLFLLMAFLFPTGFRDWLGEVARSTLFYFGDFYLLLGLFMVLVLLGIALSPWGKITLGEGPLAYGWFSWVAMLYSTGMGAGLMLRAVQEPVFYYTQPPRASEWTPEVFALEYTFFHWGLTPWAFYGMFGLIIGYLVYGKSRRMLSSSILNDRYQRSWMTVPIDVVTILSTLFGVVGAVGLGSRQLLAGFSEILIPIELSYLNNSYLVLFLGSLATISAFSGLSRGIRNISRFNIGMALFLLVFTLVAGDTWHMAVNFTSALGAYLYDFLPMSVNAGAMRVSEDFLMDWTYFYWAFWLSWAPFTGVFIARISKGRTFREFIFGVLLVPSLGTFAWFAVFGSEAFLQIGLPESYQGQFDSLYNSIFLFFDGLPLTQLLQPLSLLLVFTFLITSIDSAIFVLGMFADNGNNEPRRRNLLVWGTILVLFTVATLFIGKDQLLASISQLLLVMALPFSWIYLLMMGAFLYSLYKKRI</sequence>
<dbReference type="Pfam" id="PF02028">
    <property type="entry name" value="BCCT"/>
    <property type="match status" value="1"/>
</dbReference>
<dbReference type="AlphaFoldDB" id="A0A1H6TUJ8"/>
<dbReference type="InterPro" id="IPR000060">
    <property type="entry name" value="BCCT_transptr"/>
</dbReference>
<dbReference type="PANTHER" id="PTHR30047:SF7">
    <property type="entry name" value="HIGH-AFFINITY CHOLINE TRANSPORT PROTEIN"/>
    <property type="match status" value="1"/>
</dbReference>
<proteinExistence type="inferred from homology"/>
<feature type="transmembrane region" description="Helical" evidence="8">
    <location>
        <begin position="318"/>
        <end position="335"/>
    </location>
</feature>
<gene>
    <name evidence="9" type="ORF">SAMN05192553_101410</name>
</gene>
<keyword evidence="10" id="KW-1185">Reference proteome</keyword>
<keyword evidence="5 8" id="KW-0812">Transmembrane</keyword>
<dbReference type="GO" id="GO:0022857">
    <property type="term" value="F:transmembrane transporter activity"/>
    <property type="evidence" value="ECO:0007669"/>
    <property type="project" value="InterPro"/>
</dbReference>
<keyword evidence="6 8" id="KW-1133">Transmembrane helix</keyword>
<feature type="transmembrane region" description="Helical" evidence="8">
    <location>
        <begin position="347"/>
        <end position="366"/>
    </location>
</feature>
<keyword evidence="3" id="KW-0813">Transport</keyword>
<evidence type="ECO:0000256" key="8">
    <source>
        <dbReference type="SAM" id="Phobius"/>
    </source>
</evidence>
<evidence type="ECO:0000256" key="6">
    <source>
        <dbReference type="ARBA" id="ARBA00022989"/>
    </source>
</evidence>
<feature type="transmembrane region" description="Helical" evidence="8">
    <location>
        <begin position="262"/>
        <end position="282"/>
    </location>
</feature>
<dbReference type="Proteomes" id="UP000199403">
    <property type="component" value="Unassembled WGS sequence"/>
</dbReference>
<feature type="transmembrane region" description="Helical" evidence="8">
    <location>
        <begin position="228"/>
        <end position="250"/>
    </location>
</feature>
<dbReference type="PANTHER" id="PTHR30047">
    <property type="entry name" value="HIGH-AFFINITY CHOLINE TRANSPORT PROTEIN-RELATED"/>
    <property type="match status" value="1"/>
</dbReference>
<protein>
    <submittedName>
        <fullName evidence="9">Glycine betaine transporter</fullName>
    </submittedName>
</protein>
<name>A0A1H6TUJ8_9BACT</name>
<evidence type="ECO:0000256" key="4">
    <source>
        <dbReference type="ARBA" id="ARBA00022475"/>
    </source>
</evidence>
<keyword evidence="4" id="KW-1003">Cell membrane</keyword>
<feature type="transmembrane region" description="Helical" evidence="8">
    <location>
        <begin position="407"/>
        <end position="431"/>
    </location>
</feature>
<feature type="transmembrane region" description="Helical" evidence="8">
    <location>
        <begin position="54"/>
        <end position="78"/>
    </location>
</feature>
<evidence type="ECO:0000313" key="9">
    <source>
        <dbReference type="EMBL" id="SEI81874.1"/>
    </source>
</evidence>
<reference evidence="10" key="1">
    <citation type="submission" date="2016-10" db="EMBL/GenBank/DDBJ databases">
        <authorList>
            <person name="Varghese N."/>
            <person name="Submissions S."/>
        </authorList>
    </citation>
    <scope>NUCLEOTIDE SEQUENCE [LARGE SCALE GENOMIC DNA]</scope>
    <source>
        <strain evidence="10">IBRC-M 10761</strain>
    </source>
</reference>
<feature type="transmembrane region" description="Helical" evidence="8">
    <location>
        <begin position="186"/>
        <end position="208"/>
    </location>
</feature>
<feature type="transmembrane region" description="Helical" evidence="8">
    <location>
        <begin position="443"/>
        <end position="460"/>
    </location>
</feature>
<comment type="similarity">
    <text evidence="2">Belongs to the BCCT transporter (TC 2.A.15) family.</text>
</comment>
<feature type="transmembrane region" description="Helical" evidence="8">
    <location>
        <begin position="21"/>
        <end position="42"/>
    </location>
</feature>
<evidence type="ECO:0000256" key="7">
    <source>
        <dbReference type="ARBA" id="ARBA00023136"/>
    </source>
</evidence>
<evidence type="ECO:0000256" key="3">
    <source>
        <dbReference type="ARBA" id="ARBA00022448"/>
    </source>
</evidence>
<evidence type="ECO:0000313" key="10">
    <source>
        <dbReference type="Proteomes" id="UP000199403"/>
    </source>
</evidence>
<keyword evidence="7 8" id="KW-0472">Membrane</keyword>
<feature type="transmembrane region" description="Helical" evidence="8">
    <location>
        <begin position="472"/>
        <end position="496"/>
    </location>
</feature>